<reference evidence="3" key="1">
    <citation type="submission" date="2013-02" db="EMBL/GenBank/DDBJ databases">
        <title>Immune-Related transcriptome of Coptotermes formosanus Shiraki workers: the defense mechanism.</title>
        <authorList>
            <person name="Hussain A."/>
            <person name="Li Y.F."/>
            <person name="Wen S.Y."/>
        </authorList>
    </citation>
    <scope>NUCLEOTIDE SEQUENCE</scope>
</reference>
<evidence type="ECO:0000256" key="2">
    <source>
        <dbReference type="SAM" id="SignalP"/>
    </source>
</evidence>
<keyword evidence="1" id="KW-1133">Transmembrane helix</keyword>
<dbReference type="AlphaFoldDB" id="R4UM16"/>
<name>R4UM16_COPFO</name>
<feature type="signal peptide" evidence="2">
    <location>
        <begin position="1"/>
        <end position="17"/>
    </location>
</feature>
<keyword evidence="2" id="KW-0732">Signal</keyword>
<evidence type="ECO:0000256" key="1">
    <source>
        <dbReference type="SAM" id="Phobius"/>
    </source>
</evidence>
<keyword evidence="1" id="KW-0472">Membrane</keyword>
<evidence type="ECO:0000313" key="3">
    <source>
        <dbReference type="EMBL" id="AGM32135.1"/>
    </source>
</evidence>
<feature type="chain" id="PRO_5004379988" description="Transmembrane protein" evidence="2">
    <location>
        <begin position="18"/>
        <end position="267"/>
    </location>
</feature>
<evidence type="ECO:0008006" key="4">
    <source>
        <dbReference type="Google" id="ProtNLM"/>
    </source>
</evidence>
<protein>
    <recommendedName>
        <fullName evidence="4">Transmembrane protein</fullName>
    </recommendedName>
</protein>
<dbReference type="EMBL" id="KC632321">
    <property type="protein sequence ID" value="AGM32135.1"/>
    <property type="molecule type" value="mRNA"/>
</dbReference>
<keyword evidence="1" id="KW-0812">Transmembrane</keyword>
<sequence>MGILMLFLLCAFQLSYTSKVITSSEKLKIKMDPNSTLELVFPQPNTNISFKKFKNLSISFFIDPTDENQEPFYVFKKNSGFNSFAFGKATGKVVIKSQKEKKFKALVHVSAETSESEPGPFYFKFPKKHSSSHFYFSTINIVLIVFVSTFVVAGILCLVLKCIRMKRNQNSNHQDSNVKFQEPQLVLVLKKNPNMFVQLPDQNHQQSRQSQNYLPVSAFTQYQQQHFFHQPSPMHQQPNMNEPLLGFDYCYQPPQSLGVYYPSQQNQ</sequence>
<feature type="transmembrane region" description="Helical" evidence="1">
    <location>
        <begin position="134"/>
        <end position="160"/>
    </location>
</feature>
<organism evidence="3">
    <name type="scientific">Coptotermes formosanus</name>
    <name type="common">Formosan subterranean termite</name>
    <dbReference type="NCBI Taxonomy" id="36987"/>
    <lineage>
        <taxon>Eukaryota</taxon>
        <taxon>Metazoa</taxon>
        <taxon>Ecdysozoa</taxon>
        <taxon>Arthropoda</taxon>
        <taxon>Hexapoda</taxon>
        <taxon>Insecta</taxon>
        <taxon>Pterygota</taxon>
        <taxon>Neoptera</taxon>
        <taxon>Polyneoptera</taxon>
        <taxon>Dictyoptera</taxon>
        <taxon>Blattodea</taxon>
        <taxon>Blattoidea</taxon>
        <taxon>Termitoidae</taxon>
        <taxon>Rhinotermitidae</taxon>
        <taxon>Coptotermes</taxon>
    </lineage>
</organism>
<accession>R4UM16</accession>
<proteinExistence type="evidence at transcript level"/>